<keyword evidence="2" id="KW-0645">Protease</keyword>
<dbReference type="GO" id="GO:0006508">
    <property type="term" value="P:proteolysis"/>
    <property type="evidence" value="ECO:0007669"/>
    <property type="project" value="UniProtKB-KW"/>
</dbReference>
<gene>
    <name evidence="6" type="ORF">E6C27_scaffold430G00430</name>
</gene>
<evidence type="ECO:0000259" key="5">
    <source>
        <dbReference type="Pfam" id="PF02902"/>
    </source>
</evidence>
<protein>
    <submittedName>
        <fullName evidence="6">Ulp1-like peptidase</fullName>
    </submittedName>
</protein>
<dbReference type="SUPFAM" id="SSF54001">
    <property type="entry name" value="Cysteine proteinases"/>
    <property type="match status" value="1"/>
</dbReference>
<comment type="similarity">
    <text evidence="1">Belongs to the peptidase C48 family.</text>
</comment>
<feature type="domain" description="Ubiquitin-like protease family profile" evidence="5">
    <location>
        <begin position="73"/>
        <end position="157"/>
    </location>
</feature>
<evidence type="ECO:0000256" key="1">
    <source>
        <dbReference type="ARBA" id="ARBA00005234"/>
    </source>
</evidence>
<name>A0A5A7UVM7_CUCMM</name>
<evidence type="ECO:0000256" key="2">
    <source>
        <dbReference type="ARBA" id="ARBA00022670"/>
    </source>
</evidence>
<proteinExistence type="inferred from homology"/>
<evidence type="ECO:0000313" key="6">
    <source>
        <dbReference type="EMBL" id="KAA0059134.1"/>
    </source>
</evidence>
<organism evidence="6 7">
    <name type="scientific">Cucumis melo var. makuwa</name>
    <name type="common">Oriental melon</name>
    <dbReference type="NCBI Taxonomy" id="1194695"/>
    <lineage>
        <taxon>Eukaryota</taxon>
        <taxon>Viridiplantae</taxon>
        <taxon>Streptophyta</taxon>
        <taxon>Embryophyta</taxon>
        <taxon>Tracheophyta</taxon>
        <taxon>Spermatophyta</taxon>
        <taxon>Magnoliopsida</taxon>
        <taxon>eudicotyledons</taxon>
        <taxon>Gunneridae</taxon>
        <taxon>Pentapetalae</taxon>
        <taxon>rosids</taxon>
        <taxon>fabids</taxon>
        <taxon>Cucurbitales</taxon>
        <taxon>Cucurbitaceae</taxon>
        <taxon>Benincaseae</taxon>
        <taxon>Cucumis</taxon>
    </lineage>
</organism>
<evidence type="ECO:0000256" key="3">
    <source>
        <dbReference type="ARBA" id="ARBA00022801"/>
    </source>
</evidence>
<feature type="region of interest" description="Disordered" evidence="4">
    <location>
        <begin position="212"/>
        <end position="317"/>
    </location>
</feature>
<dbReference type="Pfam" id="PF02902">
    <property type="entry name" value="Peptidase_C48"/>
    <property type="match status" value="1"/>
</dbReference>
<evidence type="ECO:0000313" key="7">
    <source>
        <dbReference type="Proteomes" id="UP000321393"/>
    </source>
</evidence>
<dbReference type="GO" id="GO:0008234">
    <property type="term" value="F:cysteine-type peptidase activity"/>
    <property type="evidence" value="ECO:0007669"/>
    <property type="project" value="InterPro"/>
</dbReference>
<evidence type="ECO:0000256" key="4">
    <source>
        <dbReference type="SAM" id="MobiDB-lite"/>
    </source>
</evidence>
<accession>A0A5A7UVM7</accession>
<sequence length="423" mass="48076">MKRRKLCKIANKKVSDQDQQNSPITSTEIISEPTIPVPDVEIIDTGINKPHCIVWQRHFDTHLLTADNKKAYWKDTTAHLNVWTEEDLEYYFNTVVGDFKEKPGWGDVNYVIGCIKIKEHWLAVAANMRKCKIYVFDSMPNYVDKKLVDQAFEMPPQCIASLAITIGVDLHSKRFKYGPWPVLRMPPNLHFKNVPSTEIIVAAPVDERRGVSSHRVGPYTFPIRRSEPKPHRPVARHRKANPQPSSSAAPTRHPPPAFCRSSPSRLCQPPSNNSRQVVHRSLSRRPSFTSDFSCPDPYLSLQNQTRHAPSTREPDPRLQLFHTSSCSCTRVKLRRQLPAARASLEAAHEEAEPPPAEHAREPCAFLRAKFSTSRPRCLESVTLRLELVELISRLTYPIRVVPAWVSFTITTFLGLRNPTGPPV</sequence>
<comment type="caution">
    <text evidence="6">The sequence shown here is derived from an EMBL/GenBank/DDBJ whole genome shotgun (WGS) entry which is preliminary data.</text>
</comment>
<dbReference type="EMBL" id="SSTE01006526">
    <property type="protein sequence ID" value="KAA0059134.1"/>
    <property type="molecule type" value="Genomic_DNA"/>
</dbReference>
<keyword evidence="3" id="KW-0378">Hydrolase</keyword>
<feature type="compositionally biased region" description="Polar residues" evidence="4">
    <location>
        <begin position="261"/>
        <end position="276"/>
    </location>
</feature>
<dbReference type="AlphaFoldDB" id="A0A5A7UVM7"/>
<reference evidence="6 7" key="1">
    <citation type="submission" date="2019-08" db="EMBL/GenBank/DDBJ databases">
        <title>Draft genome sequences of two oriental melons (Cucumis melo L. var makuwa).</title>
        <authorList>
            <person name="Kwon S.-Y."/>
        </authorList>
    </citation>
    <scope>NUCLEOTIDE SEQUENCE [LARGE SCALE GENOMIC DNA]</scope>
    <source>
        <strain evidence="7">cv. SW 3</strain>
        <tissue evidence="6">Leaf</tissue>
    </source>
</reference>
<dbReference type="InterPro" id="IPR003653">
    <property type="entry name" value="Peptidase_C48_C"/>
</dbReference>
<dbReference type="Proteomes" id="UP000321393">
    <property type="component" value="Unassembled WGS sequence"/>
</dbReference>
<dbReference type="Gene3D" id="3.40.395.10">
    <property type="entry name" value="Adenoviral Proteinase, Chain A"/>
    <property type="match status" value="1"/>
</dbReference>
<feature type="compositionally biased region" description="Basic residues" evidence="4">
    <location>
        <begin position="231"/>
        <end position="240"/>
    </location>
</feature>
<dbReference type="OrthoDB" id="1834277at2759"/>
<dbReference type="InterPro" id="IPR038765">
    <property type="entry name" value="Papain-like_cys_pep_sf"/>
</dbReference>